<comment type="caution">
    <text evidence="1">The sequence shown here is derived from an EMBL/GenBank/DDBJ whole genome shotgun (WGS) entry which is preliminary data.</text>
</comment>
<name>A0ABR3MI36_9TELE</name>
<dbReference type="EMBL" id="JAYMGO010000013">
    <property type="protein sequence ID" value="KAL1263373.1"/>
    <property type="molecule type" value="Genomic_DNA"/>
</dbReference>
<sequence length="97" mass="10539">MPSQYARSILSVSTTQSAFQISHNHIRLSAALQTISPARKRMTLNKRSSLSGQPSPIVITAPLNQRISHHKHQQLQLCASAGLVNITADRSQTPGLS</sequence>
<reference evidence="1 2" key="1">
    <citation type="submission" date="2023-09" db="EMBL/GenBank/DDBJ databases">
        <authorList>
            <person name="Wang M."/>
        </authorList>
    </citation>
    <scope>NUCLEOTIDE SEQUENCE [LARGE SCALE GENOMIC DNA]</scope>
    <source>
        <strain evidence="1">GT-2023</strain>
        <tissue evidence="1">Liver</tissue>
    </source>
</reference>
<proteinExistence type="predicted"/>
<gene>
    <name evidence="1" type="ORF">QQF64_006112</name>
</gene>
<protein>
    <submittedName>
        <fullName evidence="1">Uncharacterized protein</fullName>
    </submittedName>
</protein>
<evidence type="ECO:0000313" key="1">
    <source>
        <dbReference type="EMBL" id="KAL1263373.1"/>
    </source>
</evidence>
<evidence type="ECO:0000313" key="2">
    <source>
        <dbReference type="Proteomes" id="UP001558613"/>
    </source>
</evidence>
<keyword evidence="2" id="KW-1185">Reference proteome</keyword>
<dbReference type="Proteomes" id="UP001558613">
    <property type="component" value="Unassembled WGS sequence"/>
</dbReference>
<accession>A0ABR3MI36</accession>
<organism evidence="1 2">
    <name type="scientific">Cirrhinus molitorella</name>
    <name type="common">mud carp</name>
    <dbReference type="NCBI Taxonomy" id="172907"/>
    <lineage>
        <taxon>Eukaryota</taxon>
        <taxon>Metazoa</taxon>
        <taxon>Chordata</taxon>
        <taxon>Craniata</taxon>
        <taxon>Vertebrata</taxon>
        <taxon>Euteleostomi</taxon>
        <taxon>Actinopterygii</taxon>
        <taxon>Neopterygii</taxon>
        <taxon>Teleostei</taxon>
        <taxon>Ostariophysi</taxon>
        <taxon>Cypriniformes</taxon>
        <taxon>Cyprinidae</taxon>
        <taxon>Labeoninae</taxon>
        <taxon>Labeonini</taxon>
        <taxon>Cirrhinus</taxon>
    </lineage>
</organism>